<organism evidence="2 3">
    <name type="scientific">Acorus calamus</name>
    <name type="common">Sweet flag</name>
    <dbReference type="NCBI Taxonomy" id="4465"/>
    <lineage>
        <taxon>Eukaryota</taxon>
        <taxon>Viridiplantae</taxon>
        <taxon>Streptophyta</taxon>
        <taxon>Embryophyta</taxon>
        <taxon>Tracheophyta</taxon>
        <taxon>Spermatophyta</taxon>
        <taxon>Magnoliopsida</taxon>
        <taxon>Liliopsida</taxon>
        <taxon>Acoraceae</taxon>
        <taxon>Acorus</taxon>
    </lineage>
</organism>
<dbReference type="EMBL" id="JAUJYO010000013">
    <property type="protein sequence ID" value="KAK1299957.1"/>
    <property type="molecule type" value="Genomic_DNA"/>
</dbReference>
<feature type="chain" id="PRO_5043541302" evidence="1">
    <location>
        <begin position="21"/>
        <end position="74"/>
    </location>
</feature>
<keyword evidence="1" id="KW-0732">Signal</keyword>
<name>A0AAV9DGC9_ACOCL</name>
<keyword evidence="3" id="KW-1185">Reference proteome</keyword>
<feature type="signal peptide" evidence="1">
    <location>
        <begin position="1"/>
        <end position="20"/>
    </location>
</feature>
<sequence length="74" mass="8478">MLFWSKKCCFGSWFSPKMLCGLLNDLLVDKMLFVSKNDFLTGKVMLGSMKMLFGSKNDIWIENCCFGPQKAVRV</sequence>
<evidence type="ECO:0000313" key="2">
    <source>
        <dbReference type="EMBL" id="KAK1299957.1"/>
    </source>
</evidence>
<dbReference type="Proteomes" id="UP001180020">
    <property type="component" value="Unassembled WGS sequence"/>
</dbReference>
<accession>A0AAV9DGC9</accession>
<reference evidence="2" key="1">
    <citation type="journal article" date="2023" name="Nat. Commun.">
        <title>Diploid and tetraploid genomes of Acorus and the evolution of monocots.</title>
        <authorList>
            <person name="Ma L."/>
            <person name="Liu K.W."/>
            <person name="Li Z."/>
            <person name="Hsiao Y.Y."/>
            <person name="Qi Y."/>
            <person name="Fu T."/>
            <person name="Tang G.D."/>
            <person name="Zhang D."/>
            <person name="Sun W.H."/>
            <person name="Liu D.K."/>
            <person name="Li Y."/>
            <person name="Chen G.Z."/>
            <person name="Liu X.D."/>
            <person name="Liao X.Y."/>
            <person name="Jiang Y.T."/>
            <person name="Yu X."/>
            <person name="Hao Y."/>
            <person name="Huang J."/>
            <person name="Zhao X.W."/>
            <person name="Ke S."/>
            <person name="Chen Y.Y."/>
            <person name="Wu W.L."/>
            <person name="Hsu J.L."/>
            <person name="Lin Y.F."/>
            <person name="Huang M.D."/>
            <person name="Li C.Y."/>
            <person name="Huang L."/>
            <person name="Wang Z.W."/>
            <person name="Zhao X."/>
            <person name="Zhong W.Y."/>
            <person name="Peng D.H."/>
            <person name="Ahmad S."/>
            <person name="Lan S."/>
            <person name="Zhang J.S."/>
            <person name="Tsai W.C."/>
            <person name="Van de Peer Y."/>
            <person name="Liu Z.J."/>
        </authorList>
    </citation>
    <scope>NUCLEOTIDE SEQUENCE</scope>
    <source>
        <strain evidence="2">CP</strain>
    </source>
</reference>
<protein>
    <submittedName>
        <fullName evidence="2">Uncharacterized protein</fullName>
    </submittedName>
</protein>
<proteinExistence type="predicted"/>
<comment type="caution">
    <text evidence="2">The sequence shown here is derived from an EMBL/GenBank/DDBJ whole genome shotgun (WGS) entry which is preliminary data.</text>
</comment>
<dbReference type="AlphaFoldDB" id="A0AAV9DGC9"/>
<evidence type="ECO:0000256" key="1">
    <source>
        <dbReference type="SAM" id="SignalP"/>
    </source>
</evidence>
<evidence type="ECO:0000313" key="3">
    <source>
        <dbReference type="Proteomes" id="UP001180020"/>
    </source>
</evidence>
<gene>
    <name evidence="2" type="ORF">QJS10_CPB13g01141</name>
</gene>
<reference evidence="2" key="2">
    <citation type="submission" date="2023-06" db="EMBL/GenBank/DDBJ databases">
        <authorList>
            <person name="Ma L."/>
            <person name="Liu K.-W."/>
            <person name="Li Z."/>
            <person name="Hsiao Y.-Y."/>
            <person name="Qi Y."/>
            <person name="Fu T."/>
            <person name="Tang G."/>
            <person name="Zhang D."/>
            <person name="Sun W.-H."/>
            <person name="Liu D.-K."/>
            <person name="Li Y."/>
            <person name="Chen G.-Z."/>
            <person name="Liu X.-D."/>
            <person name="Liao X.-Y."/>
            <person name="Jiang Y.-T."/>
            <person name="Yu X."/>
            <person name="Hao Y."/>
            <person name="Huang J."/>
            <person name="Zhao X.-W."/>
            <person name="Ke S."/>
            <person name="Chen Y.-Y."/>
            <person name="Wu W.-L."/>
            <person name="Hsu J.-L."/>
            <person name="Lin Y.-F."/>
            <person name="Huang M.-D."/>
            <person name="Li C.-Y."/>
            <person name="Huang L."/>
            <person name="Wang Z.-W."/>
            <person name="Zhao X."/>
            <person name="Zhong W.-Y."/>
            <person name="Peng D.-H."/>
            <person name="Ahmad S."/>
            <person name="Lan S."/>
            <person name="Zhang J.-S."/>
            <person name="Tsai W.-C."/>
            <person name="Van De Peer Y."/>
            <person name="Liu Z.-J."/>
        </authorList>
    </citation>
    <scope>NUCLEOTIDE SEQUENCE</scope>
    <source>
        <strain evidence="2">CP</strain>
        <tissue evidence="2">Leaves</tissue>
    </source>
</reference>